<dbReference type="GO" id="GO:0003998">
    <property type="term" value="F:acylphosphatase activity"/>
    <property type="evidence" value="ECO:0007669"/>
    <property type="project" value="UniProtKB-EC"/>
</dbReference>
<evidence type="ECO:0000256" key="3">
    <source>
        <dbReference type="ARBA" id="ARBA00047645"/>
    </source>
</evidence>
<dbReference type="InterPro" id="IPR017968">
    <property type="entry name" value="Acylphosphatase_CS"/>
</dbReference>
<dbReference type="PROSITE" id="PS00151">
    <property type="entry name" value="ACYLPHOSPHATASE_2"/>
    <property type="match status" value="1"/>
</dbReference>
<comment type="catalytic activity">
    <reaction evidence="3 4 5">
        <text>an acyl phosphate + H2O = a carboxylate + phosphate + H(+)</text>
        <dbReference type="Rhea" id="RHEA:14965"/>
        <dbReference type="ChEBI" id="CHEBI:15377"/>
        <dbReference type="ChEBI" id="CHEBI:15378"/>
        <dbReference type="ChEBI" id="CHEBI:29067"/>
        <dbReference type="ChEBI" id="CHEBI:43474"/>
        <dbReference type="ChEBI" id="CHEBI:59918"/>
        <dbReference type="EC" id="3.6.1.7"/>
    </reaction>
</comment>
<dbReference type="AlphaFoldDB" id="A0A1G2APZ2"/>
<dbReference type="InterPro" id="IPR001792">
    <property type="entry name" value="Acylphosphatase-like_dom"/>
</dbReference>
<evidence type="ECO:0000256" key="5">
    <source>
        <dbReference type="RuleBase" id="RU000553"/>
    </source>
</evidence>
<comment type="similarity">
    <text evidence="1 6">Belongs to the acylphosphatase family.</text>
</comment>
<keyword evidence="4 5" id="KW-0378">Hydrolase</keyword>
<sequence>MRKRVKIRVFGRVQGVFFRTNAKTLAQELALSGWVRNKPDGSVGIEVEGDVTALSQFFDWCKQGTRYAKVERIESQEIPCEYSKDFCIL</sequence>
<evidence type="ECO:0000259" key="7">
    <source>
        <dbReference type="PROSITE" id="PS51160"/>
    </source>
</evidence>
<dbReference type="PROSITE" id="PS51160">
    <property type="entry name" value="ACYLPHOSPHATASE_3"/>
    <property type="match status" value="1"/>
</dbReference>
<evidence type="ECO:0000256" key="1">
    <source>
        <dbReference type="ARBA" id="ARBA00005614"/>
    </source>
</evidence>
<dbReference type="PROSITE" id="PS00150">
    <property type="entry name" value="ACYLPHOSPHATASE_1"/>
    <property type="match status" value="1"/>
</dbReference>
<dbReference type="InterPro" id="IPR036046">
    <property type="entry name" value="Acylphosphatase-like_dom_sf"/>
</dbReference>
<evidence type="ECO:0000313" key="8">
    <source>
        <dbReference type="EMBL" id="OGY78951.1"/>
    </source>
</evidence>
<dbReference type="EC" id="3.6.1.7" evidence="2 4"/>
<evidence type="ECO:0000313" key="9">
    <source>
        <dbReference type="Proteomes" id="UP000177165"/>
    </source>
</evidence>
<dbReference type="EMBL" id="MHKB01000011">
    <property type="protein sequence ID" value="OGY78951.1"/>
    <property type="molecule type" value="Genomic_DNA"/>
</dbReference>
<comment type="caution">
    <text evidence="8">The sequence shown here is derived from an EMBL/GenBank/DDBJ whole genome shotgun (WGS) entry which is preliminary data.</text>
</comment>
<dbReference type="STRING" id="1798540.A3B74_03610"/>
<feature type="active site" evidence="4">
    <location>
        <position position="19"/>
    </location>
</feature>
<name>A0A1G2APZ2_9BACT</name>
<dbReference type="Proteomes" id="UP000177165">
    <property type="component" value="Unassembled WGS sequence"/>
</dbReference>
<protein>
    <recommendedName>
        <fullName evidence="2 4">Acylphosphatase</fullName>
        <ecNumber evidence="2 4">3.6.1.7</ecNumber>
    </recommendedName>
</protein>
<dbReference type="Gene3D" id="3.30.70.100">
    <property type="match status" value="1"/>
</dbReference>
<dbReference type="InterPro" id="IPR020456">
    <property type="entry name" value="Acylphosphatase"/>
</dbReference>
<evidence type="ECO:0000256" key="4">
    <source>
        <dbReference type="PROSITE-ProRule" id="PRU00520"/>
    </source>
</evidence>
<reference evidence="8 9" key="1">
    <citation type="journal article" date="2016" name="Nat. Commun.">
        <title>Thousands of microbial genomes shed light on interconnected biogeochemical processes in an aquifer system.</title>
        <authorList>
            <person name="Anantharaman K."/>
            <person name="Brown C.T."/>
            <person name="Hug L.A."/>
            <person name="Sharon I."/>
            <person name="Castelle C.J."/>
            <person name="Probst A.J."/>
            <person name="Thomas B.C."/>
            <person name="Singh A."/>
            <person name="Wilkins M.J."/>
            <person name="Karaoz U."/>
            <person name="Brodie E.L."/>
            <person name="Williams K.H."/>
            <person name="Hubbard S.S."/>
            <person name="Banfield J.F."/>
        </authorList>
    </citation>
    <scope>NUCLEOTIDE SEQUENCE [LARGE SCALE GENOMIC DNA]</scope>
</reference>
<evidence type="ECO:0000256" key="6">
    <source>
        <dbReference type="RuleBase" id="RU004168"/>
    </source>
</evidence>
<evidence type="ECO:0000256" key="2">
    <source>
        <dbReference type="ARBA" id="ARBA00012150"/>
    </source>
</evidence>
<proteinExistence type="inferred from homology"/>
<dbReference type="PRINTS" id="PR00112">
    <property type="entry name" value="ACYLPHPHTASE"/>
</dbReference>
<gene>
    <name evidence="8" type="ORF">A3B74_03610</name>
</gene>
<dbReference type="PANTHER" id="PTHR47268">
    <property type="entry name" value="ACYLPHOSPHATASE"/>
    <property type="match status" value="1"/>
</dbReference>
<dbReference type="PANTHER" id="PTHR47268:SF4">
    <property type="entry name" value="ACYLPHOSPHATASE"/>
    <property type="match status" value="1"/>
</dbReference>
<feature type="active site" evidence="4">
    <location>
        <position position="37"/>
    </location>
</feature>
<organism evidence="8 9">
    <name type="scientific">Candidatus Kerfeldbacteria bacterium RIFCSPHIGHO2_02_FULL_42_14</name>
    <dbReference type="NCBI Taxonomy" id="1798540"/>
    <lineage>
        <taxon>Bacteria</taxon>
        <taxon>Candidatus Kerfeldiibacteriota</taxon>
    </lineage>
</organism>
<dbReference type="Pfam" id="PF00708">
    <property type="entry name" value="Acylphosphatase"/>
    <property type="match status" value="1"/>
</dbReference>
<feature type="domain" description="Acylphosphatase-like" evidence="7">
    <location>
        <begin position="4"/>
        <end position="89"/>
    </location>
</feature>
<dbReference type="SUPFAM" id="SSF54975">
    <property type="entry name" value="Acylphosphatase/BLUF domain-like"/>
    <property type="match status" value="1"/>
</dbReference>
<accession>A0A1G2APZ2</accession>